<evidence type="ECO:0000313" key="5">
    <source>
        <dbReference type="EMBL" id="KAB1636658.1"/>
    </source>
</evidence>
<gene>
    <name evidence="5" type="ORF">F8C90_09685</name>
</gene>
<accession>A0A6N6NQ34</accession>
<dbReference type="EMBL" id="WAJR01000032">
    <property type="protein sequence ID" value="KAB1636658.1"/>
    <property type="molecule type" value="Genomic_DNA"/>
</dbReference>
<dbReference type="GO" id="GO:0003677">
    <property type="term" value="F:DNA binding"/>
    <property type="evidence" value="ECO:0007669"/>
    <property type="project" value="UniProtKB-UniRule"/>
</dbReference>
<proteinExistence type="predicted"/>
<dbReference type="SUPFAM" id="SSF56349">
    <property type="entry name" value="DNA breaking-rejoining enzymes"/>
    <property type="match status" value="1"/>
</dbReference>
<evidence type="ECO:0000256" key="2">
    <source>
        <dbReference type="ARBA" id="ARBA00023172"/>
    </source>
</evidence>
<feature type="domain" description="Core-binding (CB)" evidence="4">
    <location>
        <begin position="67"/>
        <end position="153"/>
    </location>
</feature>
<comment type="caution">
    <text evidence="5">The sequence shown here is derived from an EMBL/GenBank/DDBJ whole genome shotgun (WGS) entry which is preliminary data.</text>
</comment>
<dbReference type="GO" id="GO:0006310">
    <property type="term" value="P:DNA recombination"/>
    <property type="evidence" value="ECO:0007669"/>
    <property type="project" value="UniProtKB-KW"/>
</dbReference>
<evidence type="ECO:0000256" key="3">
    <source>
        <dbReference type="PROSITE-ProRule" id="PRU01248"/>
    </source>
</evidence>
<keyword evidence="6" id="KW-1185">Reference proteome</keyword>
<reference evidence="5 6" key="1">
    <citation type="submission" date="2019-09" db="EMBL/GenBank/DDBJ databases">
        <title>Whole genome shotgun sequencing (WGS) of Ellagibacter isourolithinifaciens DSM 104140(T) and Adlercreutzia muris DSM 29508(T).</title>
        <authorList>
            <person name="Stoll D.A."/>
            <person name="Danylec N."/>
            <person name="Huch M."/>
        </authorList>
    </citation>
    <scope>NUCLEOTIDE SEQUENCE [LARGE SCALE GENOMIC DNA]</scope>
    <source>
        <strain evidence="5 6">DSM 104140</strain>
    </source>
</reference>
<organism evidence="5 6">
    <name type="scientific">Ellagibacter isourolithinifaciens</name>
    <dbReference type="NCBI Taxonomy" id="2137581"/>
    <lineage>
        <taxon>Bacteria</taxon>
        <taxon>Bacillati</taxon>
        <taxon>Actinomycetota</taxon>
        <taxon>Coriobacteriia</taxon>
        <taxon>Eggerthellales</taxon>
        <taxon>Eggerthellaceae</taxon>
        <taxon>Ellagibacter</taxon>
    </lineage>
</organism>
<evidence type="ECO:0000313" key="6">
    <source>
        <dbReference type="Proteomes" id="UP000468668"/>
    </source>
</evidence>
<dbReference type="GO" id="GO:0015074">
    <property type="term" value="P:DNA integration"/>
    <property type="evidence" value="ECO:0007669"/>
    <property type="project" value="InterPro"/>
</dbReference>
<name>A0A6N6NQ34_9ACTN</name>
<dbReference type="Gene3D" id="1.10.150.130">
    <property type="match status" value="1"/>
</dbReference>
<dbReference type="InterPro" id="IPR044068">
    <property type="entry name" value="CB"/>
</dbReference>
<keyword evidence="1 3" id="KW-0238">DNA-binding</keyword>
<sequence>MNCTMTRKKRRRAWGSIDPVKPNAKYILRWYENTPQGRVRRCETFYGTYKQADLRMSQLRLEHAEDAPCATVGQAYSSWYLPSITRRMESGDLSEGSFRQYTRIWDSVIAPRWDGVPLDSVRPLDVQEWLTSQKRGNAQAALSVLRSVGAFAERYEVAPNRFAIKYELPPHENARRKGVLTLDQADAMFHRLHGARCESAFILACFGSCRSGESLGARVDEVSSFEVGGMVFATVPITRRMEHSGFLPIESLKTPESRRTVCVPPPYSERLLDIAHALASDRIEWLAHRGDGLPMNRGQLAHAWAAESGNPIPFQNLRNSWRTFAQLEWGVGSDTLELLMGHKLPGTTGAHYMRPKGDTLAHRFAEDFASHFCELGKVRQK</sequence>
<dbReference type="InterPro" id="IPR011010">
    <property type="entry name" value="DNA_brk_join_enz"/>
</dbReference>
<dbReference type="InterPro" id="IPR010998">
    <property type="entry name" value="Integrase_recombinase_N"/>
</dbReference>
<keyword evidence="2" id="KW-0233">DNA recombination</keyword>
<dbReference type="AlphaFoldDB" id="A0A6N6NQ34"/>
<dbReference type="Gene3D" id="1.10.443.10">
    <property type="entry name" value="Intergrase catalytic core"/>
    <property type="match status" value="1"/>
</dbReference>
<dbReference type="PROSITE" id="PS51900">
    <property type="entry name" value="CB"/>
    <property type="match status" value="1"/>
</dbReference>
<dbReference type="InterPro" id="IPR013762">
    <property type="entry name" value="Integrase-like_cat_sf"/>
</dbReference>
<protein>
    <recommendedName>
        <fullName evidence="4">Core-binding (CB) domain-containing protein</fullName>
    </recommendedName>
</protein>
<evidence type="ECO:0000256" key="1">
    <source>
        <dbReference type="ARBA" id="ARBA00023125"/>
    </source>
</evidence>
<evidence type="ECO:0000259" key="4">
    <source>
        <dbReference type="PROSITE" id="PS51900"/>
    </source>
</evidence>
<dbReference type="Proteomes" id="UP000468668">
    <property type="component" value="Unassembled WGS sequence"/>
</dbReference>